<evidence type="ECO:0000313" key="3">
    <source>
        <dbReference type="Proteomes" id="UP000271624"/>
    </source>
</evidence>
<dbReference type="RefSeq" id="WP_127081014.1">
    <property type="nucleotide sequence ID" value="NZ_RSCL01000005.1"/>
</dbReference>
<feature type="transmembrane region" description="Helical" evidence="1">
    <location>
        <begin position="153"/>
        <end position="176"/>
    </location>
</feature>
<gene>
    <name evidence="2" type="ORF">DSM106972_024370</name>
</gene>
<dbReference type="Proteomes" id="UP000271624">
    <property type="component" value="Unassembled WGS sequence"/>
</dbReference>
<reference evidence="2" key="2">
    <citation type="journal article" date="2019" name="Genome Biol. Evol.">
        <title>Day and night: Metabolic profiles and evolutionary relationships of six axenic non-marine cyanobacteria.</title>
        <authorList>
            <person name="Will S.E."/>
            <person name="Henke P."/>
            <person name="Boedeker C."/>
            <person name="Huang S."/>
            <person name="Brinkmann H."/>
            <person name="Rohde M."/>
            <person name="Jarek M."/>
            <person name="Friedl T."/>
            <person name="Seufert S."/>
            <person name="Schumacher M."/>
            <person name="Overmann J."/>
            <person name="Neumann-Schaal M."/>
            <person name="Petersen J."/>
        </authorList>
    </citation>
    <scope>NUCLEOTIDE SEQUENCE [LARGE SCALE GENOMIC DNA]</scope>
    <source>
        <strain evidence="2">PCC 7102</strain>
    </source>
</reference>
<name>A0A3S1AR90_9CYAN</name>
<feature type="transmembrane region" description="Helical" evidence="1">
    <location>
        <begin position="78"/>
        <end position="97"/>
    </location>
</feature>
<sequence length="496" mass="55456">MTQFLESHAQQLAYLPTLAHKQQRHLLRAFWIFTLGVLVYEIFLTETQSLLSNFIAVIITIAALLPSYLWCSGRAQGMPIFPFFALTFISTYAFPFITNHPVVVTYSPDSQLIAGITVSGFLGLGTFVWFHFVKSTPKAPAYYRALDSKKSDLLLLLVLIIGVLFNLANNGGWLFISDGLFSAVRSAVLGLNALAAFVLAYRLGSNELSKWQSQLFIMLMISQMLTSAIALVLVGATSTFIAGIIAFIIGRKKIPALPIVIVLVCLTLLHYGKADMRAKYWSKTTLVQPWEYPAWYSEWLGYSFDYLNKPDDLRKEDKSSLAERSSVVQMLLLAQDKSPDTIPYLYGKSYSILPQLIIPRFLNNNKIRSHEGTSILNIHYRLQTYAQAQTTTIGWDLLSESYANFGSFGCAGLAIFTGILCGQSTRWSTNAPILSAQSLFSVLMTTFTFQTEWTAGVFVSALFQSSMIIVGIVLFLMRTYKVVTVIAKPQKTQVKW</sequence>
<accession>A0A3S1AR90</accession>
<protein>
    <recommendedName>
        <fullName evidence="4">O-antigen polymerase</fullName>
    </recommendedName>
</protein>
<keyword evidence="3" id="KW-1185">Reference proteome</keyword>
<feature type="transmembrane region" description="Helical" evidence="1">
    <location>
        <begin position="182"/>
        <end position="203"/>
    </location>
</feature>
<dbReference type="EMBL" id="RSCL01000005">
    <property type="protein sequence ID" value="RUT07176.1"/>
    <property type="molecule type" value="Genomic_DNA"/>
</dbReference>
<feature type="transmembrane region" description="Helical" evidence="1">
    <location>
        <begin position="215"/>
        <end position="248"/>
    </location>
</feature>
<feature type="transmembrane region" description="Helical" evidence="1">
    <location>
        <begin position="254"/>
        <end position="272"/>
    </location>
</feature>
<feature type="transmembrane region" description="Helical" evidence="1">
    <location>
        <begin position="26"/>
        <end position="44"/>
    </location>
</feature>
<proteinExistence type="predicted"/>
<evidence type="ECO:0000256" key="1">
    <source>
        <dbReference type="SAM" id="Phobius"/>
    </source>
</evidence>
<evidence type="ECO:0008006" key="4">
    <source>
        <dbReference type="Google" id="ProtNLM"/>
    </source>
</evidence>
<keyword evidence="1" id="KW-1133">Transmembrane helix</keyword>
<dbReference type="OrthoDB" id="502427at2"/>
<feature type="transmembrane region" description="Helical" evidence="1">
    <location>
        <begin position="50"/>
        <end position="71"/>
    </location>
</feature>
<comment type="caution">
    <text evidence="2">The sequence shown here is derived from an EMBL/GenBank/DDBJ whole genome shotgun (WGS) entry which is preliminary data.</text>
</comment>
<organism evidence="2 3">
    <name type="scientific">Dulcicalothrix desertica PCC 7102</name>
    <dbReference type="NCBI Taxonomy" id="232991"/>
    <lineage>
        <taxon>Bacteria</taxon>
        <taxon>Bacillati</taxon>
        <taxon>Cyanobacteriota</taxon>
        <taxon>Cyanophyceae</taxon>
        <taxon>Nostocales</taxon>
        <taxon>Calotrichaceae</taxon>
        <taxon>Dulcicalothrix</taxon>
    </lineage>
</organism>
<reference evidence="2" key="1">
    <citation type="submission" date="2018-12" db="EMBL/GenBank/DDBJ databases">
        <authorList>
            <person name="Will S."/>
            <person name="Neumann-Schaal M."/>
            <person name="Henke P."/>
        </authorList>
    </citation>
    <scope>NUCLEOTIDE SEQUENCE</scope>
    <source>
        <strain evidence="2">PCC 7102</strain>
    </source>
</reference>
<keyword evidence="1" id="KW-0472">Membrane</keyword>
<keyword evidence="1" id="KW-0812">Transmembrane</keyword>
<feature type="transmembrane region" description="Helical" evidence="1">
    <location>
        <begin position="112"/>
        <end position="132"/>
    </location>
</feature>
<dbReference type="AlphaFoldDB" id="A0A3S1AR90"/>
<feature type="transmembrane region" description="Helical" evidence="1">
    <location>
        <begin position="455"/>
        <end position="476"/>
    </location>
</feature>
<evidence type="ECO:0000313" key="2">
    <source>
        <dbReference type="EMBL" id="RUT07176.1"/>
    </source>
</evidence>